<feature type="domain" description="Probable zinc-binding" evidence="1">
    <location>
        <begin position="9"/>
        <end position="55"/>
    </location>
</feature>
<evidence type="ECO:0000259" key="1">
    <source>
        <dbReference type="Pfam" id="PF13451"/>
    </source>
</evidence>
<dbReference type="NCBIfam" id="TIGR04272">
    <property type="entry name" value="cxxc_cxxc_Mbark"/>
    <property type="match status" value="1"/>
</dbReference>
<sequence>MSEANNDYEDKVLRCVVCGEDFVFSAGEQSFYAERGFENEPKKCRECREADKAKNNNNSSGYKQRKLYDTTCALCHGPAKVPFVPVGNKDVYCSECFQKKRAENNDSYSRNNYSNNQNYKNN</sequence>
<dbReference type="AlphaFoldDB" id="A0AA48KZ20"/>
<evidence type="ECO:0000259" key="2">
    <source>
        <dbReference type="Pfam" id="PF23477"/>
    </source>
</evidence>
<evidence type="ECO:0000313" key="3">
    <source>
        <dbReference type="EMBL" id="BED92457.1"/>
    </source>
</evidence>
<dbReference type="InterPro" id="IPR025306">
    <property type="entry name" value="Zn-bnd_dom_prob"/>
</dbReference>
<proteinExistence type="predicted"/>
<name>A0AA48KZ20_9FIRM</name>
<protein>
    <submittedName>
        <fullName evidence="3">Zinc-ribbon domain containing protein</fullName>
    </submittedName>
</protein>
<gene>
    <name evidence="3" type="ORF">RsTaC01_0187</name>
</gene>
<dbReference type="Pfam" id="PF23477">
    <property type="entry name" value="zf_Tbcl_2"/>
    <property type="match status" value="1"/>
</dbReference>
<dbReference type="Pfam" id="PF13451">
    <property type="entry name" value="zf_Tbcl"/>
    <property type="match status" value="1"/>
</dbReference>
<accession>A0AA48KZ20</accession>
<dbReference type="Proteomes" id="UP001335720">
    <property type="component" value="Chromosome"/>
</dbReference>
<dbReference type="KEGG" id="ptrh:RsTaC01_0187"/>
<organism evidence="3">
    <name type="scientific">Candidatus Paraimprobicoccus trichonymphae</name>
    <dbReference type="NCBI Taxonomy" id="3033793"/>
    <lineage>
        <taxon>Bacteria</taxon>
        <taxon>Bacillati</taxon>
        <taxon>Bacillota</taxon>
        <taxon>Clostridia</taxon>
        <taxon>Candidatus Paraimprobicoccus</taxon>
    </lineage>
</organism>
<feature type="domain" description="CxxC-x17-CxxC" evidence="2">
    <location>
        <begin position="65"/>
        <end position="101"/>
    </location>
</feature>
<dbReference type="InterPro" id="IPR026363">
    <property type="entry name" value="CxxC-x17-CxxC_dom"/>
</dbReference>
<dbReference type="Gene3D" id="3.90.10.10">
    <property type="entry name" value="Cytochrome C3"/>
    <property type="match status" value="1"/>
</dbReference>
<reference evidence="3" key="1">
    <citation type="journal article" date="2023" name="ISME J.">
        <title>Emergence of putative energy parasites within Clostridia revealed by genome analysis of a novel endosymbiotic clade.</title>
        <authorList>
            <person name="Takahashi K."/>
            <person name="Kuwahara H."/>
            <person name="Horikawa Y."/>
            <person name="Izawa K."/>
            <person name="Kato D."/>
            <person name="Inagaki T."/>
            <person name="Yuki M."/>
            <person name="Ohkuma M."/>
            <person name="Hongoh Y."/>
        </authorList>
    </citation>
    <scope>NUCLEOTIDE SEQUENCE</scope>
    <source>
        <strain evidence="3">RsTa-C01</strain>
    </source>
</reference>
<dbReference type="EMBL" id="AP027925">
    <property type="protein sequence ID" value="BED92457.1"/>
    <property type="molecule type" value="Genomic_DNA"/>
</dbReference>